<dbReference type="EMBL" id="LGKN01000003">
    <property type="protein sequence ID" value="KPL89325.1"/>
    <property type="molecule type" value="Genomic_DNA"/>
</dbReference>
<dbReference type="PANTHER" id="PTHR21110">
    <property type="entry name" value="PHOSPHOPENTOMUTASE"/>
    <property type="match status" value="1"/>
</dbReference>
<dbReference type="OrthoDB" id="9778226at2"/>
<feature type="domain" description="Metalloenzyme" evidence="4">
    <location>
        <begin position="9"/>
        <end position="286"/>
    </location>
</feature>
<dbReference type="Proteomes" id="UP000050502">
    <property type="component" value="Unassembled WGS sequence"/>
</dbReference>
<dbReference type="STRING" id="872965.SE16_02340"/>
<comment type="similarity">
    <text evidence="1">Belongs to the phosphopentomutase family.</text>
</comment>
<evidence type="ECO:0000256" key="2">
    <source>
        <dbReference type="ARBA" id="ARBA00022723"/>
    </source>
</evidence>
<evidence type="ECO:0000256" key="1">
    <source>
        <dbReference type="ARBA" id="ARBA00010373"/>
    </source>
</evidence>
<dbReference type="InterPro" id="IPR006124">
    <property type="entry name" value="Metalloenzyme"/>
</dbReference>
<dbReference type="InterPro" id="IPR017850">
    <property type="entry name" value="Alkaline_phosphatase_core_sf"/>
</dbReference>
<dbReference type="Proteomes" id="UP000037784">
    <property type="component" value="Unassembled WGS sequence"/>
</dbReference>
<reference evidence="6 8" key="2">
    <citation type="submission" date="2015-07" db="EMBL/GenBank/DDBJ databases">
        <title>Whole genome sequence of Ardenticatena maritima DSM 23922.</title>
        <authorList>
            <person name="Hemp J."/>
            <person name="Ward L.M."/>
            <person name="Pace L.A."/>
            <person name="Fischer W.W."/>
        </authorList>
    </citation>
    <scope>NUCLEOTIDE SEQUENCE [LARGE SCALE GENOMIC DNA]</scope>
    <source>
        <strain evidence="6 8">110S</strain>
    </source>
</reference>
<gene>
    <name evidence="5" type="ORF">ARMA_0370</name>
    <name evidence="6" type="ORF">SE16_02340</name>
</gene>
<comment type="caution">
    <text evidence="5">The sequence shown here is derived from an EMBL/GenBank/DDBJ whole genome shotgun (WGS) entry which is preliminary data.</text>
</comment>
<dbReference type="AlphaFoldDB" id="A0A0M9UBN7"/>
<sequence>MSSHHAIHHILLIFLDGVGLAPPHSDNPFAHTPLPNLQRLFGEHFTLAPALKPAMTGHVATYDNVHLFALDAQLGVPGIPQSGTGTTTLLTGANAAALLGKHAGPFPPAALRPLLENQNIFTRLRHAGYEVAFANAFPPFYLERVARGRARRTTMTQAALAAGLSLRSADEMLQGEALSAFITNHHWHAAHPAIPLLSPEEAGKRLAHLAQQTTFTAFEHFTTDHLGHRRDMAAARQHVALLDAFLAAVLAHTDDETLVIIVSDHGNFEDLSTKHHTLNPALCLLKGAVPFEPHSLIDVTPLITHTLGVESPLHPPYQP</sequence>
<dbReference type="RefSeq" id="WP_054491877.1">
    <property type="nucleotide sequence ID" value="NZ_BBZA01000022.1"/>
</dbReference>
<evidence type="ECO:0000313" key="7">
    <source>
        <dbReference type="Proteomes" id="UP000037784"/>
    </source>
</evidence>
<dbReference type="EMBL" id="BBZA01000022">
    <property type="protein sequence ID" value="GAP61947.1"/>
    <property type="molecule type" value="Genomic_DNA"/>
</dbReference>
<dbReference type="PANTHER" id="PTHR21110:SF0">
    <property type="entry name" value="PHOSPHOPENTOMUTASE"/>
    <property type="match status" value="1"/>
</dbReference>
<organism evidence="5 7">
    <name type="scientific">Ardenticatena maritima</name>
    <dbReference type="NCBI Taxonomy" id="872965"/>
    <lineage>
        <taxon>Bacteria</taxon>
        <taxon>Bacillati</taxon>
        <taxon>Chloroflexota</taxon>
        <taxon>Ardenticatenia</taxon>
        <taxon>Ardenticatenales</taxon>
        <taxon>Ardenticatenaceae</taxon>
        <taxon>Ardenticatena</taxon>
    </lineage>
</organism>
<dbReference type="InterPro" id="IPR010045">
    <property type="entry name" value="DeoB"/>
</dbReference>
<evidence type="ECO:0000256" key="3">
    <source>
        <dbReference type="ARBA" id="ARBA00023211"/>
    </source>
</evidence>
<proteinExistence type="inferred from homology"/>
<dbReference type="GO" id="GO:0005829">
    <property type="term" value="C:cytosol"/>
    <property type="evidence" value="ECO:0007669"/>
    <property type="project" value="TreeGrafter"/>
</dbReference>
<evidence type="ECO:0000313" key="8">
    <source>
        <dbReference type="Proteomes" id="UP000050502"/>
    </source>
</evidence>
<dbReference type="GO" id="GO:0009117">
    <property type="term" value="P:nucleotide metabolic process"/>
    <property type="evidence" value="ECO:0007669"/>
    <property type="project" value="InterPro"/>
</dbReference>
<evidence type="ECO:0000313" key="6">
    <source>
        <dbReference type="EMBL" id="KPL89325.1"/>
    </source>
</evidence>
<keyword evidence="7" id="KW-1185">Reference proteome</keyword>
<evidence type="ECO:0000313" key="5">
    <source>
        <dbReference type="EMBL" id="GAP61947.1"/>
    </source>
</evidence>
<dbReference type="GO" id="GO:0000287">
    <property type="term" value="F:magnesium ion binding"/>
    <property type="evidence" value="ECO:0007669"/>
    <property type="project" value="InterPro"/>
</dbReference>
<keyword evidence="2" id="KW-0479">Metal-binding</keyword>
<accession>A0A0M9UBN7</accession>
<reference evidence="7" key="3">
    <citation type="submission" date="2015-08" db="EMBL/GenBank/DDBJ databases">
        <title>Draft Genome Sequence of a Heterotrophic Facultative Anaerobic Bacterium Ardenticatena maritima Strain 110S.</title>
        <authorList>
            <person name="Kawaichi S."/>
            <person name="Yoshida T."/>
            <person name="Sako Y."/>
            <person name="Nakamura R."/>
        </authorList>
    </citation>
    <scope>NUCLEOTIDE SEQUENCE [LARGE SCALE GENOMIC DNA]</scope>
    <source>
        <strain evidence="7">110S</strain>
    </source>
</reference>
<dbReference type="InParanoid" id="A0A0M9UBN7"/>
<dbReference type="Pfam" id="PF01676">
    <property type="entry name" value="Metalloenzyme"/>
    <property type="match status" value="1"/>
</dbReference>
<reference evidence="5 7" key="1">
    <citation type="journal article" date="2015" name="Genome Announc.">
        <title>Draft Genome Sequence of a Heterotrophic Facultative Anaerobic Thermophilic Bacterium, Ardenticatena maritima Strain 110ST.</title>
        <authorList>
            <person name="Kawaichi S."/>
            <person name="Yoshida T."/>
            <person name="Sako Y."/>
            <person name="Nakamura R."/>
        </authorList>
    </citation>
    <scope>NUCLEOTIDE SEQUENCE [LARGE SCALE GENOMIC DNA]</scope>
    <source>
        <strain evidence="5 7">110S</strain>
    </source>
</reference>
<dbReference type="GO" id="GO:0008973">
    <property type="term" value="F:phosphopentomutase activity"/>
    <property type="evidence" value="ECO:0007669"/>
    <property type="project" value="InterPro"/>
</dbReference>
<dbReference type="SUPFAM" id="SSF53649">
    <property type="entry name" value="Alkaline phosphatase-like"/>
    <property type="match status" value="1"/>
</dbReference>
<name>A0A0M9UBN7_9CHLR</name>
<evidence type="ECO:0000259" key="4">
    <source>
        <dbReference type="Pfam" id="PF01676"/>
    </source>
</evidence>
<dbReference type="GO" id="GO:0043094">
    <property type="term" value="P:metabolic compound salvage"/>
    <property type="evidence" value="ECO:0007669"/>
    <property type="project" value="InterPro"/>
</dbReference>
<keyword evidence="3" id="KW-0464">Manganese</keyword>
<protein>
    <recommendedName>
        <fullName evidence="4">Metalloenzyme domain-containing protein</fullName>
    </recommendedName>
</protein>
<dbReference type="Gene3D" id="3.40.720.10">
    <property type="entry name" value="Alkaline Phosphatase, subunit A"/>
    <property type="match status" value="1"/>
</dbReference>